<dbReference type="AlphaFoldDB" id="A0A011NBR1"/>
<dbReference type="OrthoDB" id="5292295at2"/>
<dbReference type="Proteomes" id="UP000054123">
    <property type="component" value="Unassembled WGS sequence"/>
</dbReference>
<reference evidence="1 2" key="1">
    <citation type="journal article" date="2014" name="Genome Announc.">
        <title>Genome Sequence of a Presumptive Mannheimia haemolytica Strain with an A1/A6-Cross-Reactive Serotype from a White-Tailed Deer (Odocoileus virginianus).</title>
        <authorList>
            <person name="Lawrence P.K."/>
            <person name="Bey R.F."/>
            <person name="Wiener B."/>
            <person name="Kittichotirat W."/>
            <person name="Bumgarner R.E."/>
        </authorList>
    </citation>
    <scope>NUCLEOTIDE SEQUENCE [LARGE SCALE GENOMIC DNA]</scope>
    <source>
        <strain evidence="1 2">PKL10</strain>
    </source>
</reference>
<dbReference type="EMBL" id="JANJ01000005">
    <property type="protein sequence ID" value="EXI62012.1"/>
    <property type="molecule type" value="Genomic_DNA"/>
</dbReference>
<proteinExistence type="predicted"/>
<accession>A0A011NBR1</accession>
<dbReference type="RefSeq" id="WP_042803257.1">
    <property type="nucleotide sequence ID" value="NZ_AVSP01000002.1"/>
</dbReference>
<gene>
    <name evidence="1" type="ORF">AK33_07770</name>
</gene>
<name>A0A011NBR1_9PAST</name>
<comment type="caution">
    <text evidence="1">The sequence shown here is derived from an EMBL/GenBank/DDBJ whole genome shotgun (WGS) entry which is preliminary data.</text>
</comment>
<dbReference type="CDD" id="cd00085">
    <property type="entry name" value="HNHc"/>
    <property type="match status" value="1"/>
</dbReference>
<dbReference type="PATRIC" id="fig|1450449.3.peg.1532"/>
<organism evidence="1 2">
    <name type="scientific">Mannheimia granulomatis</name>
    <dbReference type="NCBI Taxonomy" id="85402"/>
    <lineage>
        <taxon>Bacteria</taxon>
        <taxon>Pseudomonadati</taxon>
        <taxon>Pseudomonadota</taxon>
        <taxon>Gammaproteobacteria</taxon>
        <taxon>Pasteurellales</taxon>
        <taxon>Pasteurellaceae</taxon>
        <taxon>Mannheimia</taxon>
    </lineage>
</organism>
<keyword evidence="2" id="KW-1185">Reference proteome</keyword>
<protein>
    <submittedName>
        <fullName evidence="1">Endonuclease</fullName>
    </submittedName>
</protein>
<keyword evidence="1" id="KW-0540">Nuclease</keyword>
<dbReference type="Gene3D" id="1.10.30.50">
    <property type="match status" value="1"/>
</dbReference>
<sequence>MIKLELPNDCQNYETIVDTCLESINITRQDVKDRNLLYKDKIEQNKSDLIRISKSYIKLAQVNFLFKYQYCKLDGGELIRMGNHQITNLLTNKEMIELYDDYFSKKDKPAREFYEKIINNAKNPNIQCPFCGGVGEPNELDHFLPKSGFGYYSIFPYNLIPICENCNQKRKKTFYPTKRNEQLIHPYLDNNCFFDEQWLFAEIILDSHDIILSTAKFYVRPTDIWSDDTKGKINFHFEKFELDRIFSTKSAVELGDIIDEIITSKNNNRKIQDFITERLDTIISSKRHHVNSWKKLYINPLKRKFIVFGILFK</sequence>
<dbReference type="InterPro" id="IPR003615">
    <property type="entry name" value="HNH_nuc"/>
</dbReference>
<keyword evidence="1" id="KW-0255">Endonuclease</keyword>
<keyword evidence="1" id="KW-0378">Hydrolase</keyword>
<evidence type="ECO:0000313" key="1">
    <source>
        <dbReference type="EMBL" id="EXI62012.1"/>
    </source>
</evidence>
<evidence type="ECO:0000313" key="2">
    <source>
        <dbReference type="Proteomes" id="UP000054123"/>
    </source>
</evidence>
<dbReference type="GO" id="GO:0004519">
    <property type="term" value="F:endonuclease activity"/>
    <property type="evidence" value="ECO:0007669"/>
    <property type="project" value="UniProtKB-KW"/>
</dbReference>